<dbReference type="Proteomes" id="UP000612808">
    <property type="component" value="Unassembled WGS sequence"/>
</dbReference>
<dbReference type="InterPro" id="IPR016040">
    <property type="entry name" value="NAD(P)-bd_dom"/>
</dbReference>
<dbReference type="RefSeq" id="WP_203658704.1">
    <property type="nucleotide sequence ID" value="NZ_BAAAZM010000013.1"/>
</dbReference>
<dbReference type="EMBL" id="BOMB01000019">
    <property type="protein sequence ID" value="GID12623.1"/>
    <property type="molecule type" value="Genomic_DNA"/>
</dbReference>
<name>A0A8J3J1S8_9ACTN</name>
<dbReference type="InterPro" id="IPR051604">
    <property type="entry name" value="Ergot_Alk_Oxidoreductase"/>
</dbReference>
<dbReference type="Pfam" id="PF13460">
    <property type="entry name" value="NAD_binding_10"/>
    <property type="match status" value="1"/>
</dbReference>
<dbReference type="PANTHER" id="PTHR43162">
    <property type="match status" value="1"/>
</dbReference>
<proteinExistence type="predicted"/>
<organism evidence="2 3">
    <name type="scientific">Actinocatenispora rupis</name>
    <dbReference type="NCBI Taxonomy" id="519421"/>
    <lineage>
        <taxon>Bacteria</taxon>
        <taxon>Bacillati</taxon>
        <taxon>Actinomycetota</taxon>
        <taxon>Actinomycetes</taxon>
        <taxon>Micromonosporales</taxon>
        <taxon>Micromonosporaceae</taxon>
        <taxon>Actinocatenispora</taxon>
    </lineage>
</organism>
<sequence length="293" mass="31179">MIVVSTPTGSIGRQVLDTLVDTDTAVRVIVRDPARLDPRVRERAEVVQGSMTDVDVVTSAFTGADTVLWVVPPDPRAASIAGHVLDFVGPLCAGITTQGVRRVVGVSSLGRGIARNAGQISAIFAMDDLVESTGVHYRSLCMPGFMDNMLRQVHPIRHQGVFYSTLPAGVRVPTCATRDIAAVAAGLLLDDTWTGQQNVPVLGPEDLSDDELAEIMTEVLQRPVRAQQVPAEAYKASLVDHGLSDAWAQGLVDMSAAVQTGIYAVEPGTSRAATPTTFRQWCTDVLRPAVLAA</sequence>
<feature type="domain" description="NAD(P)-binding" evidence="1">
    <location>
        <begin position="8"/>
        <end position="159"/>
    </location>
</feature>
<evidence type="ECO:0000313" key="2">
    <source>
        <dbReference type="EMBL" id="GID12623.1"/>
    </source>
</evidence>
<dbReference type="Gene3D" id="3.40.50.720">
    <property type="entry name" value="NAD(P)-binding Rossmann-like Domain"/>
    <property type="match status" value="1"/>
</dbReference>
<keyword evidence="3" id="KW-1185">Reference proteome</keyword>
<protein>
    <submittedName>
        <fullName evidence="2">NmrA family transcriptional regulator</fullName>
    </submittedName>
</protein>
<reference evidence="2" key="1">
    <citation type="submission" date="2021-01" db="EMBL/GenBank/DDBJ databases">
        <title>Whole genome shotgun sequence of Actinocatenispora rupis NBRC 107355.</title>
        <authorList>
            <person name="Komaki H."/>
            <person name="Tamura T."/>
        </authorList>
    </citation>
    <scope>NUCLEOTIDE SEQUENCE</scope>
    <source>
        <strain evidence="2">NBRC 107355</strain>
    </source>
</reference>
<evidence type="ECO:0000313" key="3">
    <source>
        <dbReference type="Proteomes" id="UP000612808"/>
    </source>
</evidence>
<dbReference type="PANTHER" id="PTHR43162:SF1">
    <property type="entry name" value="PRESTALK A DIFFERENTIATION PROTEIN A"/>
    <property type="match status" value="1"/>
</dbReference>
<evidence type="ECO:0000259" key="1">
    <source>
        <dbReference type="Pfam" id="PF13460"/>
    </source>
</evidence>
<comment type="caution">
    <text evidence="2">The sequence shown here is derived from an EMBL/GenBank/DDBJ whole genome shotgun (WGS) entry which is preliminary data.</text>
</comment>
<accession>A0A8J3J1S8</accession>
<dbReference type="Gene3D" id="3.90.25.10">
    <property type="entry name" value="UDP-galactose 4-epimerase, domain 1"/>
    <property type="match status" value="1"/>
</dbReference>
<gene>
    <name evidence="2" type="ORF">Aru02nite_35120</name>
</gene>
<dbReference type="InterPro" id="IPR036291">
    <property type="entry name" value="NAD(P)-bd_dom_sf"/>
</dbReference>
<dbReference type="AlphaFoldDB" id="A0A8J3J1S8"/>
<dbReference type="SUPFAM" id="SSF51735">
    <property type="entry name" value="NAD(P)-binding Rossmann-fold domains"/>
    <property type="match status" value="1"/>
</dbReference>